<evidence type="ECO:0000256" key="3">
    <source>
        <dbReference type="ARBA" id="ARBA00013151"/>
    </source>
</evidence>
<dbReference type="EC" id="2.2.1.2" evidence="3 7"/>
<dbReference type="SUPFAM" id="SSF51569">
    <property type="entry name" value="Aldolase"/>
    <property type="match status" value="1"/>
</dbReference>
<dbReference type="UniPathway" id="UPA00115">
    <property type="reaction ID" value="UER00414"/>
</dbReference>
<dbReference type="InParanoid" id="A0A409YFS3"/>
<comment type="similarity">
    <text evidence="2">Belongs to the transaldolase family. Type 1 subfamily.</text>
</comment>
<comment type="caution">
    <text evidence="9">The sequence shown here is derived from an EMBL/GenBank/DDBJ whole genome shotgun (WGS) entry which is preliminary data.</text>
</comment>
<sequence length="395" mass="42776">MSSYNALDQLRASGVVISSDGAEYHEIAQYDPVDATTNPSLVFAAVSKPEYSHLVDEAVAYAQAKLPAGSIEALTQLALDRSLVQVGAQILALIPGRVSLSIDPRLGYSTNDILTKSHSLISIAEELNIPRERVLIKIPATAEGIAAAHILEKGDTTHAPIHTNLTLIFSLVQALACAQAGVTVVSPFIGRVKDWWHVRSVEAGNPEGLANQPLSEHPGILLVRRIRNAYHKFGYSTQIMAAGFRKVDEIVELGWSGREGGADYMTLPPDLLEGLKNRPGLVEKALAPPHKLNDSEAPGLTGPIYYTSEGQTQEGLELFKCHSREEAISLNKVPEGLEKFSIDHVKLENRVRAMLERSHTRNQSPARPLSKLTKVGHGRGLSGDTGAPRRTVPVN</sequence>
<proteinExistence type="inferred from homology"/>
<protein>
    <recommendedName>
        <fullName evidence="3 7">Transaldolase</fullName>
        <ecNumber evidence="3 7">2.2.1.2</ecNumber>
    </recommendedName>
</protein>
<comment type="catalytic activity">
    <reaction evidence="7">
        <text>D-sedoheptulose 7-phosphate + D-glyceraldehyde 3-phosphate = D-erythrose 4-phosphate + beta-D-fructose 6-phosphate</text>
        <dbReference type="Rhea" id="RHEA:17053"/>
        <dbReference type="ChEBI" id="CHEBI:16897"/>
        <dbReference type="ChEBI" id="CHEBI:57483"/>
        <dbReference type="ChEBI" id="CHEBI:57634"/>
        <dbReference type="ChEBI" id="CHEBI:59776"/>
        <dbReference type="EC" id="2.2.1.2"/>
    </reaction>
</comment>
<dbReference type="STRING" id="181874.A0A409YFS3"/>
<dbReference type="GO" id="GO:0006098">
    <property type="term" value="P:pentose-phosphate shunt"/>
    <property type="evidence" value="ECO:0007669"/>
    <property type="project" value="UniProtKB-UniPathway"/>
</dbReference>
<dbReference type="GO" id="GO:0005975">
    <property type="term" value="P:carbohydrate metabolic process"/>
    <property type="evidence" value="ECO:0007669"/>
    <property type="project" value="InterPro"/>
</dbReference>
<dbReference type="InterPro" id="IPR004730">
    <property type="entry name" value="Transaldolase_1"/>
</dbReference>
<dbReference type="CDD" id="cd00957">
    <property type="entry name" value="Transaldolase_TalAB"/>
    <property type="match status" value="1"/>
</dbReference>
<dbReference type="OrthoDB" id="2015515at2759"/>
<keyword evidence="4 7" id="KW-0808">Transferase</keyword>
<dbReference type="Proteomes" id="UP000284842">
    <property type="component" value="Unassembled WGS sequence"/>
</dbReference>
<dbReference type="GO" id="GO:0004801">
    <property type="term" value="F:transaldolase activity"/>
    <property type="evidence" value="ECO:0007669"/>
    <property type="project" value="UniProtKB-EC"/>
</dbReference>
<evidence type="ECO:0000256" key="6">
    <source>
        <dbReference type="ARBA" id="ARBA00023270"/>
    </source>
</evidence>
<name>A0A409YFS3_9AGAR</name>
<dbReference type="GO" id="GO:0005737">
    <property type="term" value="C:cytoplasm"/>
    <property type="evidence" value="ECO:0007669"/>
    <property type="project" value="InterPro"/>
</dbReference>
<evidence type="ECO:0000256" key="1">
    <source>
        <dbReference type="ARBA" id="ARBA00004857"/>
    </source>
</evidence>
<dbReference type="InterPro" id="IPR013785">
    <property type="entry name" value="Aldolase_TIM"/>
</dbReference>
<comment type="function">
    <text evidence="7">Catalyzes the rate-limiting step of the non-oxidative phase in the pentose phosphate pathway. Catalyzes the reversible conversion of sedheptulose-7-phosphate and D-glyceraldehyde 3-phosphate into erythrose-4-phosphate and beta-D-fructose 6-phosphate.</text>
</comment>
<evidence type="ECO:0000256" key="7">
    <source>
        <dbReference type="RuleBase" id="RU000501"/>
    </source>
</evidence>
<dbReference type="Pfam" id="PF00923">
    <property type="entry name" value="TAL_FSA"/>
    <property type="match status" value="1"/>
</dbReference>
<evidence type="ECO:0000256" key="4">
    <source>
        <dbReference type="ARBA" id="ARBA00022679"/>
    </source>
</evidence>
<evidence type="ECO:0000256" key="8">
    <source>
        <dbReference type="SAM" id="MobiDB-lite"/>
    </source>
</evidence>
<keyword evidence="6" id="KW-0704">Schiff base</keyword>
<evidence type="ECO:0000256" key="5">
    <source>
        <dbReference type="ARBA" id="ARBA00023126"/>
    </source>
</evidence>
<dbReference type="PANTHER" id="PTHR10683:SF18">
    <property type="entry name" value="TRANSALDOLASE"/>
    <property type="match status" value="1"/>
</dbReference>
<evidence type="ECO:0000313" key="10">
    <source>
        <dbReference type="Proteomes" id="UP000284842"/>
    </source>
</evidence>
<organism evidence="9 10">
    <name type="scientific">Panaeolus cyanescens</name>
    <dbReference type="NCBI Taxonomy" id="181874"/>
    <lineage>
        <taxon>Eukaryota</taxon>
        <taxon>Fungi</taxon>
        <taxon>Dikarya</taxon>
        <taxon>Basidiomycota</taxon>
        <taxon>Agaricomycotina</taxon>
        <taxon>Agaricomycetes</taxon>
        <taxon>Agaricomycetidae</taxon>
        <taxon>Agaricales</taxon>
        <taxon>Agaricineae</taxon>
        <taxon>Galeropsidaceae</taxon>
        <taxon>Panaeolus</taxon>
    </lineage>
</organism>
<dbReference type="InterPro" id="IPR018225">
    <property type="entry name" value="Transaldolase_AS"/>
</dbReference>
<dbReference type="PANTHER" id="PTHR10683">
    <property type="entry name" value="TRANSALDOLASE"/>
    <property type="match status" value="1"/>
</dbReference>
<reference evidence="9 10" key="1">
    <citation type="journal article" date="2018" name="Evol. Lett.">
        <title>Horizontal gene cluster transfer increased hallucinogenic mushroom diversity.</title>
        <authorList>
            <person name="Reynolds H.T."/>
            <person name="Vijayakumar V."/>
            <person name="Gluck-Thaler E."/>
            <person name="Korotkin H.B."/>
            <person name="Matheny P.B."/>
            <person name="Slot J.C."/>
        </authorList>
    </citation>
    <scope>NUCLEOTIDE SEQUENCE [LARGE SCALE GENOMIC DNA]</scope>
    <source>
        <strain evidence="9 10">2629</strain>
    </source>
</reference>
<keyword evidence="10" id="KW-1185">Reference proteome</keyword>
<dbReference type="EMBL" id="NHTK01001209">
    <property type="protein sequence ID" value="PPR01866.1"/>
    <property type="molecule type" value="Genomic_DNA"/>
</dbReference>
<dbReference type="InterPro" id="IPR001585">
    <property type="entry name" value="TAL/FSA"/>
</dbReference>
<feature type="region of interest" description="Disordered" evidence="8">
    <location>
        <begin position="356"/>
        <end position="395"/>
    </location>
</feature>
<dbReference type="PROSITE" id="PS00958">
    <property type="entry name" value="TRANSALDOLASE_2"/>
    <property type="match status" value="1"/>
</dbReference>
<dbReference type="PROSITE" id="PS01054">
    <property type="entry name" value="TRANSALDOLASE_1"/>
    <property type="match status" value="1"/>
</dbReference>
<evidence type="ECO:0000256" key="2">
    <source>
        <dbReference type="ARBA" id="ARBA00008012"/>
    </source>
</evidence>
<dbReference type="AlphaFoldDB" id="A0A409YFS3"/>
<comment type="pathway">
    <text evidence="1 7">Carbohydrate degradation; pentose phosphate pathway; D-glyceraldehyde 3-phosphate and beta-D-fructose 6-phosphate from D-ribose 5-phosphate and D-xylulose 5-phosphate (non-oxidative stage): step 2/3.</text>
</comment>
<keyword evidence="5 7" id="KW-0570">Pentose shunt</keyword>
<evidence type="ECO:0000313" key="9">
    <source>
        <dbReference type="EMBL" id="PPR01866.1"/>
    </source>
</evidence>
<gene>
    <name evidence="9" type="ORF">CVT24_001347</name>
</gene>
<dbReference type="Gene3D" id="3.20.20.70">
    <property type="entry name" value="Aldolase class I"/>
    <property type="match status" value="1"/>
</dbReference>
<accession>A0A409YFS3</accession>